<reference evidence="2 3" key="1">
    <citation type="submission" date="2024-04" db="EMBL/GenBank/DDBJ databases">
        <title>Phyllosticta paracitricarpa is synonymous to the EU quarantine fungus P. citricarpa based on phylogenomic analyses.</title>
        <authorList>
            <consortium name="Lawrence Berkeley National Laboratory"/>
            <person name="Van Ingen-Buijs V.A."/>
            <person name="Van Westerhoven A.C."/>
            <person name="Haridas S."/>
            <person name="Skiadas P."/>
            <person name="Martin F."/>
            <person name="Groenewald J.Z."/>
            <person name="Crous P.W."/>
            <person name="Seidl M.F."/>
        </authorList>
    </citation>
    <scope>NUCLEOTIDE SEQUENCE [LARGE SCALE GENOMIC DNA]</scope>
    <source>
        <strain evidence="2 3">CBS 123374</strain>
    </source>
</reference>
<comment type="caution">
    <text evidence="2">The sequence shown here is derived from an EMBL/GenBank/DDBJ whole genome shotgun (WGS) entry which is preliminary data.</text>
</comment>
<keyword evidence="3" id="KW-1185">Reference proteome</keyword>
<sequence length="352" mass="38883">MADLDPPPLPASRRTDRHPSKSPRHKSPKKQKPALTRTSSSLDITPGLESFSPLEDADVAGRRKTKVSEHVEVANATNTSPVRRLNDGHLISRPTEDPFGPVDNAAAPKMSSDGVETNNNGFATTFYGSIHGIYHNCLRELDHWFGEINPHDLSSKTLREIAQCELLHLLAITTDEPGTYRGCIRKAYEICRAMEDRDIATNLLKKTHHLDIELDDEFVTKDNASAIHRSGRSCSKPLDTIAEEDNDSQCGPVEQSLPASLNAGTPSPGNRNKNDKSTASSQACPEPSEPTEITEEHLAKQAYDEYVDTLGADVLKRQQATDRYILYLGEDVARRKRATDQYLAGLEAMMSK</sequence>
<evidence type="ECO:0000313" key="2">
    <source>
        <dbReference type="EMBL" id="KAK8227453.1"/>
    </source>
</evidence>
<protein>
    <submittedName>
        <fullName evidence="2">Uncharacterized protein</fullName>
    </submittedName>
</protein>
<gene>
    <name evidence="2" type="ORF">HDK90DRAFT_60419</name>
</gene>
<name>A0ABR1YER6_9PEZI</name>
<accession>A0ABR1YER6</accession>
<feature type="compositionally biased region" description="Polar residues" evidence="1">
    <location>
        <begin position="257"/>
        <end position="283"/>
    </location>
</feature>
<evidence type="ECO:0000313" key="3">
    <source>
        <dbReference type="Proteomes" id="UP001492380"/>
    </source>
</evidence>
<feature type="region of interest" description="Disordered" evidence="1">
    <location>
        <begin position="1"/>
        <end position="114"/>
    </location>
</feature>
<dbReference type="EMBL" id="JBBWRZ010000010">
    <property type="protein sequence ID" value="KAK8227453.1"/>
    <property type="molecule type" value="Genomic_DNA"/>
</dbReference>
<proteinExistence type="predicted"/>
<organism evidence="2 3">
    <name type="scientific">Phyllosticta capitalensis</name>
    <dbReference type="NCBI Taxonomy" id="121624"/>
    <lineage>
        <taxon>Eukaryota</taxon>
        <taxon>Fungi</taxon>
        <taxon>Dikarya</taxon>
        <taxon>Ascomycota</taxon>
        <taxon>Pezizomycotina</taxon>
        <taxon>Dothideomycetes</taxon>
        <taxon>Dothideomycetes incertae sedis</taxon>
        <taxon>Botryosphaeriales</taxon>
        <taxon>Phyllostictaceae</taxon>
        <taxon>Phyllosticta</taxon>
    </lineage>
</organism>
<dbReference type="Proteomes" id="UP001492380">
    <property type="component" value="Unassembled WGS sequence"/>
</dbReference>
<feature type="compositionally biased region" description="Pro residues" evidence="1">
    <location>
        <begin position="1"/>
        <end position="10"/>
    </location>
</feature>
<feature type="compositionally biased region" description="Basic residues" evidence="1">
    <location>
        <begin position="20"/>
        <end position="32"/>
    </location>
</feature>
<evidence type="ECO:0000256" key="1">
    <source>
        <dbReference type="SAM" id="MobiDB-lite"/>
    </source>
</evidence>
<feature type="region of interest" description="Disordered" evidence="1">
    <location>
        <begin position="229"/>
        <end position="293"/>
    </location>
</feature>